<dbReference type="InterPro" id="IPR050266">
    <property type="entry name" value="AB_hydrolase_sf"/>
</dbReference>
<evidence type="ECO:0000313" key="2">
    <source>
        <dbReference type="EMBL" id="MBU8865332.1"/>
    </source>
</evidence>
<keyword evidence="3" id="KW-1185">Reference proteome</keyword>
<dbReference type="Pfam" id="PF12697">
    <property type="entry name" value="Abhydrolase_6"/>
    <property type="match status" value="1"/>
</dbReference>
<comment type="caution">
    <text evidence="2">The sequence shown here is derived from an EMBL/GenBank/DDBJ whole genome shotgun (WGS) entry which is preliminary data.</text>
</comment>
<keyword evidence="2" id="KW-0378">Hydrolase</keyword>
<accession>A0ABS6I0S2</accession>
<dbReference type="EMBL" id="JAHOPC010000001">
    <property type="protein sequence ID" value="MBU8865332.1"/>
    <property type="molecule type" value="Genomic_DNA"/>
</dbReference>
<dbReference type="Proteomes" id="UP000824166">
    <property type="component" value="Unassembled WGS sequence"/>
</dbReference>
<dbReference type="InterPro" id="IPR000073">
    <property type="entry name" value="AB_hydrolase_1"/>
</dbReference>
<sequence length="314" mass="33770">MRKFFRISAIILGILVAAPVIFLATTATVNAVATSSEASKIASYGQLVPVDGKKMNVVVGGEGKETIVLLPGLGTAAPGLDFQPLINELSTSYRVVAVEPFGTGLSDQTDTERSAANVTRELHEALQYLGIDRYVLMGHSMAGIYALTYSAAYSSELIAFVGLDSSVPDQPGWDDPIATAGMVALKDLGVTRLLTSVTEDPYTAGPYDENTRDQLKLLSTKNAAAPTMVNEMDNASANFASVSGETFPTDLPVLLFVRTRDIDVQGWVEIHEKQAESVREGRMITLDGGHYLHRTFSPEIARDTKAFLTALPLR</sequence>
<dbReference type="PANTHER" id="PTHR43798">
    <property type="entry name" value="MONOACYLGLYCEROL LIPASE"/>
    <property type="match status" value="1"/>
</dbReference>
<evidence type="ECO:0000259" key="1">
    <source>
        <dbReference type="Pfam" id="PF12697"/>
    </source>
</evidence>
<organism evidence="2 3">
    <name type="scientific">Paenarthrobacter aromaticivorans</name>
    <dbReference type="NCBI Taxonomy" id="2849150"/>
    <lineage>
        <taxon>Bacteria</taxon>
        <taxon>Bacillati</taxon>
        <taxon>Actinomycetota</taxon>
        <taxon>Actinomycetes</taxon>
        <taxon>Micrococcales</taxon>
        <taxon>Micrococcaceae</taxon>
        <taxon>Paenarthrobacter</taxon>
    </lineage>
</organism>
<feature type="domain" description="AB hydrolase-1" evidence="1">
    <location>
        <begin position="67"/>
        <end position="294"/>
    </location>
</feature>
<name>A0ABS6I0S2_9MICC</name>
<reference evidence="2 3" key="1">
    <citation type="submission" date="2021-06" db="EMBL/GenBank/DDBJ databases">
        <authorList>
            <person name="Jeong J.W."/>
        </authorList>
    </citation>
    <scope>NUCLEOTIDE SEQUENCE [LARGE SCALE GENOMIC DNA]</scope>
    <source>
        <strain evidence="2 3">MMS21-TAE1-1</strain>
    </source>
</reference>
<dbReference type="PANTHER" id="PTHR43798:SF33">
    <property type="entry name" value="HYDROLASE, PUTATIVE (AFU_ORTHOLOGUE AFUA_2G14860)-RELATED"/>
    <property type="match status" value="1"/>
</dbReference>
<dbReference type="RefSeq" id="WP_216922664.1">
    <property type="nucleotide sequence ID" value="NZ_JAHOPC010000001.1"/>
</dbReference>
<gene>
    <name evidence="2" type="ORF">KSW38_03350</name>
</gene>
<evidence type="ECO:0000313" key="3">
    <source>
        <dbReference type="Proteomes" id="UP000824166"/>
    </source>
</evidence>
<proteinExistence type="predicted"/>
<protein>
    <submittedName>
        <fullName evidence="2">Alpha/beta hydrolase</fullName>
    </submittedName>
</protein>
<dbReference type="GO" id="GO:0016787">
    <property type="term" value="F:hydrolase activity"/>
    <property type="evidence" value="ECO:0007669"/>
    <property type="project" value="UniProtKB-KW"/>
</dbReference>